<protein>
    <submittedName>
        <fullName evidence="2">ELMO domain-containing protein A-like protein</fullName>
    </submittedName>
</protein>
<dbReference type="Proteomes" id="UP000283530">
    <property type="component" value="Unassembled WGS sequence"/>
</dbReference>
<proteinExistence type="predicted"/>
<organism evidence="2 3">
    <name type="scientific">Cinnamomum micranthum f. kanehirae</name>
    <dbReference type="NCBI Taxonomy" id="337451"/>
    <lineage>
        <taxon>Eukaryota</taxon>
        <taxon>Viridiplantae</taxon>
        <taxon>Streptophyta</taxon>
        <taxon>Embryophyta</taxon>
        <taxon>Tracheophyta</taxon>
        <taxon>Spermatophyta</taxon>
        <taxon>Magnoliopsida</taxon>
        <taxon>Magnoliidae</taxon>
        <taxon>Laurales</taxon>
        <taxon>Lauraceae</taxon>
        <taxon>Cinnamomum</taxon>
    </lineage>
</organism>
<dbReference type="EMBL" id="QPKB01000003">
    <property type="protein sequence ID" value="RWR79667.1"/>
    <property type="molecule type" value="Genomic_DNA"/>
</dbReference>
<dbReference type="OrthoDB" id="637682at2759"/>
<evidence type="ECO:0000259" key="1">
    <source>
        <dbReference type="Pfam" id="PF04727"/>
    </source>
</evidence>
<name>A0A443NME7_9MAGN</name>
<dbReference type="AlphaFoldDB" id="A0A443NME7"/>
<reference evidence="2 3" key="1">
    <citation type="journal article" date="2019" name="Nat. Plants">
        <title>Stout camphor tree genome fills gaps in understanding of flowering plant genome evolution.</title>
        <authorList>
            <person name="Chaw S.M."/>
            <person name="Liu Y.C."/>
            <person name="Wu Y.W."/>
            <person name="Wang H.Y."/>
            <person name="Lin C.I."/>
            <person name="Wu C.S."/>
            <person name="Ke H.M."/>
            <person name="Chang L.Y."/>
            <person name="Hsu C.Y."/>
            <person name="Yang H.T."/>
            <person name="Sudianto E."/>
            <person name="Hsu M.H."/>
            <person name="Wu K.P."/>
            <person name="Wang L.N."/>
            <person name="Leebens-Mack J.H."/>
            <person name="Tsai I.J."/>
        </authorList>
    </citation>
    <scope>NUCLEOTIDE SEQUENCE [LARGE SCALE GENOMIC DNA]</scope>
    <source>
        <strain evidence="3">cv. Chaw 1501</strain>
        <tissue evidence="2">Young leaves</tissue>
    </source>
</reference>
<evidence type="ECO:0000313" key="2">
    <source>
        <dbReference type="EMBL" id="RWR79667.1"/>
    </source>
</evidence>
<dbReference type="Pfam" id="PF04727">
    <property type="entry name" value="ELMO_CED12"/>
    <property type="match status" value="1"/>
</dbReference>
<feature type="domain" description="ELMO" evidence="1">
    <location>
        <begin position="46"/>
        <end position="82"/>
    </location>
</feature>
<sequence>MFLRKSTDGMMRFFRCKHSTVGYELRSTARAAPEKPSLPYEVENPSYPNRNLPSLQSELWKEMGWQGPDPSTDFRYAITYGFLPEVVAQMIGPQISSKNNVF</sequence>
<comment type="caution">
    <text evidence="2">The sequence shown here is derived from an EMBL/GenBank/DDBJ whole genome shotgun (WGS) entry which is preliminary data.</text>
</comment>
<accession>A0A443NME7</accession>
<evidence type="ECO:0000313" key="3">
    <source>
        <dbReference type="Proteomes" id="UP000283530"/>
    </source>
</evidence>
<dbReference type="InterPro" id="IPR006816">
    <property type="entry name" value="ELMO_dom"/>
</dbReference>
<keyword evidence="3" id="KW-1185">Reference proteome</keyword>
<gene>
    <name evidence="2" type="ORF">CKAN_00825800</name>
</gene>